<dbReference type="RefSeq" id="XP_014679803.1">
    <property type="nucleotide sequence ID" value="XM_014824317.1"/>
</dbReference>
<dbReference type="Proteomes" id="UP000695022">
    <property type="component" value="Unplaced"/>
</dbReference>
<evidence type="ECO:0000313" key="6">
    <source>
        <dbReference type="Proteomes" id="UP000695022"/>
    </source>
</evidence>
<evidence type="ECO:0000256" key="4">
    <source>
        <dbReference type="ARBA" id="ARBA00023293"/>
    </source>
</evidence>
<dbReference type="PANTHER" id="PTHR45655">
    <property type="entry name" value="GUANYLATE CYCLASE SOLUBLE SUBUNIT BETA-2"/>
    <property type="match status" value="1"/>
</dbReference>
<keyword evidence="3" id="KW-0456">Lyase</keyword>
<feature type="domain" description="Guanylate cyclase" evidence="5">
    <location>
        <begin position="82"/>
        <end position="125"/>
    </location>
</feature>
<dbReference type="Gene3D" id="6.10.250.780">
    <property type="match status" value="1"/>
</dbReference>
<evidence type="ECO:0000313" key="7">
    <source>
        <dbReference type="RefSeq" id="XP_014679803.1"/>
    </source>
</evidence>
<dbReference type="InterPro" id="IPR011645">
    <property type="entry name" value="HNOB_dom_associated"/>
</dbReference>
<dbReference type="PROSITE" id="PS50125">
    <property type="entry name" value="GUANYLATE_CYCLASE_2"/>
    <property type="match status" value="1"/>
</dbReference>
<accession>A0ABM1F5T2</accession>
<protein>
    <recommendedName>
        <fullName evidence="1">guanylate cyclase</fullName>
        <ecNumber evidence="1">4.6.1.2</ecNumber>
    </recommendedName>
</protein>
<dbReference type="GeneID" id="106819721"/>
<gene>
    <name evidence="7" type="primary">LOC106819721</name>
</gene>
<evidence type="ECO:0000259" key="5">
    <source>
        <dbReference type="PROSITE" id="PS50125"/>
    </source>
</evidence>
<keyword evidence="6" id="KW-1185">Reference proteome</keyword>
<name>A0ABM1F5T2_PRICU</name>
<evidence type="ECO:0000256" key="2">
    <source>
        <dbReference type="ARBA" id="ARBA00022741"/>
    </source>
</evidence>
<dbReference type="EC" id="4.6.1.2" evidence="1"/>
<dbReference type="InterPro" id="IPR029787">
    <property type="entry name" value="Nucleotide_cyclase"/>
</dbReference>
<evidence type="ECO:0000256" key="3">
    <source>
        <dbReference type="ARBA" id="ARBA00023239"/>
    </source>
</evidence>
<sequence>MHDLQPCRCVVLAGTQQSPELKIALDREQQKSRKLEVSMKNLDREMKRSDELLYQMIPKPVADRLRSGEAAINTCEVFANVTVMFSDVVGFAEICQNITPMGVVDLLNHMYTRFDELIELHRVYKHVIT</sequence>
<evidence type="ECO:0000256" key="1">
    <source>
        <dbReference type="ARBA" id="ARBA00012202"/>
    </source>
</evidence>
<reference evidence="7" key="1">
    <citation type="submission" date="2025-08" db="UniProtKB">
        <authorList>
            <consortium name="RefSeq"/>
        </authorList>
    </citation>
    <scope>IDENTIFICATION</scope>
</reference>
<dbReference type="PANTHER" id="PTHR45655:SF10">
    <property type="entry name" value="SOLUBLE GUANYLATE CYCLASE 88E"/>
    <property type="match status" value="1"/>
</dbReference>
<organism evidence="6 7">
    <name type="scientific">Priapulus caudatus</name>
    <name type="common">Priapulid worm</name>
    <dbReference type="NCBI Taxonomy" id="37621"/>
    <lineage>
        <taxon>Eukaryota</taxon>
        <taxon>Metazoa</taxon>
        <taxon>Ecdysozoa</taxon>
        <taxon>Scalidophora</taxon>
        <taxon>Priapulida</taxon>
        <taxon>Priapulimorpha</taxon>
        <taxon>Priapulimorphida</taxon>
        <taxon>Priapulidae</taxon>
        <taxon>Priapulus</taxon>
    </lineage>
</organism>
<dbReference type="Gene3D" id="3.30.70.1230">
    <property type="entry name" value="Nucleotide cyclase"/>
    <property type="match status" value="1"/>
</dbReference>
<keyword evidence="2" id="KW-0547">Nucleotide-binding</keyword>
<proteinExistence type="predicted"/>
<dbReference type="InterPro" id="IPR001054">
    <property type="entry name" value="A/G_cyclase"/>
</dbReference>
<dbReference type="Pfam" id="PF00211">
    <property type="entry name" value="Guanylate_cyc"/>
    <property type="match status" value="1"/>
</dbReference>
<keyword evidence="4" id="KW-0141">cGMP biosynthesis</keyword>
<dbReference type="SUPFAM" id="SSF55073">
    <property type="entry name" value="Nucleotide cyclase"/>
    <property type="match status" value="1"/>
</dbReference>
<dbReference type="Pfam" id="PF07701">
    <property type="entry name" value="HNOBA"/>
    <property type="match status" value="1"/>
</dbReference>